<proteinExistence type="predicted"/>
<sequence length="181" mass="20428">MKRPNSTQDAPRARGRQCLPCTACCQGWLSADVLGHHMRAGHPCPHSKPEGCGIYSERPQVPCRTFICSWLVDDSPLPDWMRPDSCGAIVLLSMRWDDEYVISAVPVGPTIPDRTLTWLKDYARQHRRPLVFYERIRTDGRYTGLKRFGFGPPAFRDKVARHSADSGLDEMRLFSAGETPA</sequence>
<dbReference type="Proteomes" id="UP001359886">
    <property type="component" value="Unassembled WGS sequence"/>
</dbReference>
<accession>A0AAW9RIQ0</accession>
<keyword evidence="2" id="KW-1185">Reference proteome</keyword>
<evidence type="ECO:0000313" key="1">
    <source>
        <dbReference type="EMBL" id="MEJ8568725.1"/>
    </source>
</evidence>
<protein>
    <recommendedName>
        <fullName evidence="3">C2H2-type domain-containing protein</fullName>
    </recommendedName>
</protein>
<reference evidence="1 2" key="1">
    <citation type="submission" date="2024-02" db="EMBL/GenBank/DDBJ databases">
        <title>A novel Wenzhouxiangellaceae bacterium, isolated from coastal sediments.</title>
        <authorList>
            <person name="Du Z.-J."/>
            <person name="Ye Y.-Q."/>
            <person name="Zhang X.-Y."/>
        </authorList>
    </citation>
    <scope>NUCLEOTIDE SEQUENCE [LARGE SCALE GENOMIC DNA]</scope>
    <source>
        <strain evidence="1 2">CH-27</strain>
    </source>
</reference>
<comment type="caution">
    <text evidence="1">The sequence shown here is derived from an EMBL/GenBank/DDBJ whole genome shotgun (WGS) entry which is preliminary data.</text>
</comment>
<organism evidence="1 2">
    <name type="scientific">Elongatibacter sediminis</name>
    <dbReference type="NCBI Taxonomy" id="3119006"/>
    <lineage>
        <taxon>Bacteria</taxon>
        <taxon>Pseudomonadati</taxon>
        <taxon>Pseudomonadota</taxon>
        <taxon>Gammaproteobacteria</taxon>
        <taxon>Chromatiales</taxon>
        <taxon>Wenzhouxiangellaceae</taxon>
        <taxon>Elongatibacter</taxon>
    </lineage>
</organism>
<gene>
    <name evidence="1" type="ORF">V3330_13915</name>
</gene>
<dbReference type="AlphaFoldDB" id="A0AAW9RIQ0"/>
<evidence type="ECO:0000313" key="2">
    <source>
        <dbReference type="Proteomes" id="UP001359886"/>
    </source>
</evidence>
<dbReference type="EMBL" id="JAZHOG010000009">
    <property type="protein sequence ID" value="MEJ8568725.1"/>
    <property type="molecule type" value="Genomic_DNA"/>
</dbReference>
<name>A0AAW9RIQ0_9GAMM</name>
<evidence type="ECO:0008006" key="3">
    <source>
        <dbReference type="Google" id="ProtNLM"/>
    </source>
</evidence>
<dbReference type="RefSeq" id="WP_354696048.1">
    <property type="nucleotide sequence ID" value="NZ_JAZHOG010000009.1"/>
</dbReference>